<dbReference type="PROSITE" id="PS00615">
    <property type="entry name" value="C_TYPE_LECTIN_1"/>
    <property type="match status" value="1"/>
</dbReference>
<feature type="non-terminal residue" evidence="4">
    <location>
        <position position="1"/>
    </location>
</feature>
<organism evidence="4 5">
    <name type="scientific">Porites evermanni</name>
    <dbReference type="NCBI Taxonomy" id="104178"/>
    <lineage>
        <taxon>Eukaryota</taxon>
        <taxon>Metazoa</taxon>
        <taxon>Cnidaria</taxon>
        <taxon>Anthozoa</taxon>
        <taxon>Hexacorallia</taxon>
        <taxon>Scleractinia</taxon>
        <taxon>Fungiina</taxon>
        <taxon>Poritidae</taxon>
        <taxon>Porites</taxon>
    </lineage>
</organism>
<reference evidence="4 5" key="1">
    <citation type="submission" date="2022-05" db="EMBL/GenBank/DDBJ databases">
        <authorList>
            <consortium name="Genoscope - CEA"/>
            <person name="William W."/>
        </authorList>
    </citation>
    <scope>NUCLEOTIDE SEQUENCE [LARGE SCALE GENOMIC DNA]</scope>
</reference>
<proteinExistence type="predicted"/>
<feature type="chain" id="PRO_5047238727" description="C-type lectin domain-containing protein" evidence="2">
    <location>
        <begin position="22"/>
        <end position="244"/>
    </location>
</feature>
<evidence type="ECO:0000313" key="4">
    <source>
        <dbReference type="EMBL" id="CAH3014515.1"/>
    </source>
</evidence>
<dbReference type="PRINTS" id="PR01504">
    <property type="entry name" value="PNCREATITSAP"/>
</dbReference>
<evidence type="ECO:0000256" key="1">
    <source>
        <dbReference type="ARBA" id="ARBA00023157"/>
    </source>
</evidence>
<dbReference type="EMBL" id="CALNXI010000011">
    <property type="protein sequence ID" value="CAH3014515.1"/>
    <property type="molecule type" value="Genomic_DNA"/>
</dbReference>
<keyword evidence="5" id="KW-1185">Reference proteome</keyword>
<accession>A0ABN8LFU2</accession>
<sequence length="244" mass="27430">ICTSVFLLFFSVVSLSWRAFSIQCKMGWQEWNQACYNLTKDFTPFSNASSICRQSGAELVSIASLQENEFVHNISEGEDVFIGLRAANANDSFVWSDGSTFDYSRWEDGEPNGDCGVDGCCVSLVEPTGRWNDTPCEMWHPFVCKFTSSQPKLRPDKNALKKEQNFIIHEQKSLAHHVIYKQSLSSLIHCALMCTNSPFCKSVNFISEQGGNFGECQLNDATAEDFPFHLMRVSNSVYSVVYSS</sequence>
<feature type="domain" description="C-type lectin" evidence="3">
    <location>
        <begin position="31"/>
        <end position="145"/>
    </location>
</feature>
<dbReference type="SUPFAM" id="SSF57414">
    <property type="entry name" value="Hairpin loop containing domain-like"/>
    <property type="match status" value="1"/>
</dbReference>
<dbReference type="InterPro" id="IPR018378">
    <property type="entry name" value="C-type_lectin_CS"/>
</dbReference>
<dbReference type="PANTHER" id="PTHR22803">
    <property type="entry name" value="MANNOSE, PHOSPHOLIPASE, LECTIN RECEPTOR RELATED"/>
    <property type="match status" value="1"/>
</dbReference>
<protein>
    <recommendedName>
        <fullName evidence="3">C-type lectin domain-containing protein</fullName>
    </recommendedName>
</protein>
<keyword evidence="1" id="KW-1015">Disulfide bond</keyword>
<dbReference type="InterPro" id="IPR016187">
    <property type="entry name" value="CTDL_fold"/>
</dbReference>
<dbReference type="InterPro" id="IPR003609">
    <property type="entry name" value="Pan_app"/>
</dbReference>
<dbReference type="Pfam" id="PF00059">
    <property type="entry name" value="Lectin_C"/>
    <property type="match status" value="1"/>
</dbReference>
<comment type="caution">
    <text evidence="4">The sequence shown here is derived from an EMBL/GenBank/DDBJ whole genome shotgun (WGS) entry which is preliminary data.</text>
</comment>
<evidence type="ECO:0000259" key="3">
    <source>
        <dbReference type="PROSITE" id="PS50041"/>
    </source>
</evidence>
<dbReference type="SUPFAM" id="SSF56436">
    <property type="entry name" value="C-type lectin-like"/>
    <property type="match status" value="1"/>
</dbReference>
<dbReference type="Gene3D" id="3.10.100.10">
    <property type="entry name" value="Mannose-Binding Protein A, subunit A"/>
    <property type="match status" value="1"/>
</dbReference>
<dbReference type="InterPro" id="IPR050111">
    <property type="entry name" value="C-type_lectin/snaclec_domain"/>
</dbReference>
<dbReference type="CDD" id="cd00037">
    <property type="entry name" value="CLECT"/>
    <property type="match status" value="1"/>
</dbReference>
<dbReference type="PROSITE" id="PS50041">
    <property type="entry name" value="C_TYPE_LECTIN_2"/>
    <property type="match status" value="1"/>
</dbReference>
<dbReference type="SMART" id="SM00034">
    <property type="entry name" value="CLECT"/>
    <property type="match status" value="1"/>
</dbReference>
<dbReference type="Pfam" id="PF00024">
    <property type="entry name" value="PAN_1"/>
    <property type="match status" value="1"/>
</dbReference>
<gene>
    <name evidence="4" type="ORF">PEVE_00001828</name>
</gene>
<evidence type="ECO:0000313" key="5">
    <source>
        <dbReference type="Proteomes" id="UP001159427"/>
    </source>
</evidence>
<evidence type="ECO:0000256" key="2">
    <source>
        <dbReference type="SAM" id="SignalP"/>
    </source>
</evidence>
<dbReference type="Proteomes" id="UP001159427">
    <property type="component" value="Unassembled WGS sequence"/>
</dbReference>
<keyword evidence="2" id="KW-0732">Signal</keyword>
<dbReference type="InterPro" id="IPR001304">
    <property type="entry name" value="C-type_lectin-like"/>
</dbReference>
<feature type="signal peptide" evidence="2">
    <location>
        <begin position="1"/>
        <end position="21"/>
    </location>
</feature>
<dbReference type="InterPro" id="IPR016186">
    <property type="entry name" value="C-type_lectin-like/link_sf"/>
</dbReference>
<name>A0ABN8LFU2_9CNID</name>